<name>A0A941IID4_9ACTN</name>
<proteinExistence type="predicted"/>
<reference evidence="1" key="1">
    <citation type="submission" date="2021-04" db="EMBL/GenBank/DDBJ databases">
        <title>Genome based classification of Actinospica acidithermotolerans sp. nov., an actinobacterium isolated from an Indonesian hot spring.</title>
        <authorList>
            <person name="Kusuma A.B."/>
            <person name="Putra K.E."/>
            <person name="Nafisah S."/>
            <person name="Loh J."/>
            <person name="Nouioui I."/>
            <person name="Goodfellow M."/>
        </authorList>
    </citation>
    <scope>NUCLEOTIDE SEQUENCE</scope>
    <source>
        <strain evidence="1">MGRD01-02</strain>
    </source>
</reference>
<dbReference type="RefSeq" id="WP_212519361.1">
    <property type="nucleotide sequence ID" value="NZ_JAGSOH010000051.1"/>
</dbReference>
<evidence type="ECO:0000313" key="2">
    <source>
        <dbReference type="Proteomes" id="UP000676325"/>
    </source>
</evidence>
<dbReference type="EMBL" id="JAGSOH010000051">
    <property type="protein sequence ID" value="MBR7828224.1"/>
    <property type="molecule type" value="Genomic_DNA"/>
</dbReference>
<dbReference type="Proteomes" id="UP000676325">
    <property type="component" value="Unassembled WGS sequence"/>
</dbReference>
<organism evidence="1 2">
    <name type="scientific">Actinospica acidithermotolerans</name>
    <dbReference type="NCBI Taxonomy" id="2828514"/>
    <lineage>
        <taxon>Bacteria</taxon>
        <taxon>Bacillati</taxon>
        <taxon>Actinomycetota</taxon>
        <taxon>Actinomycetes</taxon>
        <taxon>Catenulisporales</taxon>
        <taxon>Actinospicaceae</taxon>
        <taxon>Actinospica</taxon>
    </lineage>
</organism>
<keyword evidence="2" id="KW-1185">Reference proteome</keyword>
<accession>A0A941IID4</accession>
<protein>
    <submittedName>
        <fullName evidence="1">Uncharacterized protein</fullName>
    </submittedName>
</protein>
<sequence length="81" mass="9149">MTDIVRTVCGREFMVGDLCLEHLAHPAARVSLRTQRLRQDRDELWASFTPLEARRLAELLIAHADAADDAAAAPRDRRLAR</sequence>
<evidence type="ECO:0000313" key="1">
    <source>
        <dbReference type="EMBL" id="MBR7828224.1"/>
    </source>
</evidence>
<gene>
    <name evidence="1" type="ORF">KDK95_18060</name>
</gene>
<dbReference type="AlphaFoldDB" id="A0A941IID4"/>
<comment type="caution">
    <text evidence="1">The sequence shown here is derived from an EMBL/GenBank/DDBJ whole genome shotgun (WGS) entry which is preliminary data.</text>
</comment>